<sequence>MMFFIGDNVIYNHEEYFVHFIYDSEYLEISKEKNKMSNCILVHKSEIELKK</sequence>
<accession>A0A1C3ZZG3</accession>
<dbReference type="Proteomes" id="UP000181997">
    <property type="component" value="Unassembled WGS sequence"/>
</dbReference>
<reference evidence="2" key="1">
    <citation type="submission" date="2016-08" db="EMBL/GenBank/DDBJ databases">
        <authorList>
            <person name="Varghese N."/>
            <person name="Submissions Spin"/>
        </authorList>
    </citation>
    <scope>NUCLEOTIDE SEQUENCE [LARGE SCALE GENOMIC DNA]</scope>
    <source>
        <strain evidence="2">SGD-1123</strain>
    </source>
</reference>
<gene>
    <name evidence="1" type="ORF">GA0061094_1101</name>
</gene>
<dbReference type="EMBL" id="FMAU01000001">
    <property type="protein sequence ID" value="SCB87672.1"/>
    <property type="molecule type" value="Genomic_DNA"/>
</dbReference>
<keyword evidence="2" id="KW-1185">Reference proteome</keyword>
<evidence type="ECO:0000313" key="2">
    <source>
        <dbReference type="Proteomes" id="UP000181997"/>
    </source>
</evidence>
<name>A0A1C3ZZG3_9BACI</name>
<protein>
    <submittedName>
        <fullName evidence="1">Uncharacterized protein</fullName>
    </submittedName>
</protein>
<evidence type="ECO:0000313" key="1">
    <source>
        <dbReference type="EMBL" id="SCB87672.1"/>
    </source>
</evidence>
<organism evidence="1 2">
    <name type="scientific">[Bacillus] enclensis</name>
    <dbReference type="NCBI Taxonomy" id="1402860"/>
    <lineage>
        <taxon>Bacteria</taxon>
        <taxon>Bacillati</taxon>
        <taxon>Bacillota</taxon>
        <taxon>Bacilli</taxon>
        <taxon>Bacillales</taxon>
        <taxon>Bacillaceae</taxon>
        <taxon>Rossellomorea</taxon>
    </lineage>
</organism>
<proteinExistence type="predicted"/>
<dbReference type="AlphaFoldDB" id="A0A1C3ZZG3"/>